<protein>
    <submittedName>
        <fullName evidence="2">Uncharacterized protein</fullName>
    </submittedName>
</protein>
<proteinExistence type="predicted"/>
<evidence type="ECO:0000313" key="3">
    <source>
        <dbReference type="Proteomes" id="UP000198929"/>
    </source>
</evidence>
<sequence>MRNRRESAQRPENLSSAPGNPVNPGNGDLTSGKQARDGFAVGAQHLGARLKLGIFWDIHLVRHDMNRVNRRMQLSRKAVVPSSISESCSHSLMHQSHNNSLPGMTKAPTKN</sequence>
<feature type="region of interest" description="Disordered" evidence="1">
    <location>
        <begin position="1"/>
        <end position="36"/>
    </location>
</feature>
<accession>A0A1H9UWX4</accession>
<evidence type="ECO:0000313" key="2">
    <source>
        <dbReference type="EMBL" id="SES13975.1"/>
    </source>
</evidence>
<name>A0A1H9UWX4_9CORY</name>
<dbReference type="Proteomes" id="UP000198929">
    <property type="component" value="Unassembled WGS sequence"/>
</dbReference>
<organism evidence="2 3">
    <name type="scientific">Corynebacterium cystitidis DSM 20524</name>
    <dbReference type="NCBI Taxonomy" id="1121357"/>
    <lineage>
        <taxon>Bacteria</taxon>
        <taxon>Bacillati</taxon>
        <taxon>Actinomycetota</taxon>
        <taxon>Actinomycetes</taxon>
        <taxon>Mycobacteriales</taxon>
        <taxon>Corynebacteriaceae</taxon>
        <taxon>Corynebacterium</taxon>
    </lineage>
</organism>
<evidence type="ECO:0000256" key="1">
    <source>
        <dbReference type="SAM" id="MobiDB-lite"/>
    </source>
</evidence>
<feature type="region of interest" description="Disordered" evidence="1">
    <location>
        <begin position="85"/>
        <end position="111"/>
    </location>
</feature>
<gene>
    <name evidence="2" type="ORF">SAMN05661109_01974</name>
</gene>
<dbReference type="EMBL" id="FOGQ01000009">
    <property type="protein sequence ID" value="SES13975.1"/>
    <property type="molecule type" value="Genomic_DNA"/>
</dbReference>
<dbReference type="AlphaFoldDB" id="A0A1H9UWX4"/>
<reference evidence="3" key="1">
    <citation type="submission" date="2016-10" db="EMBL/GenBank/DDBJ databases">
        <authorList>
            <person name="Varghese N."/>
            <person name="Submissions S."/>
        </authorList>
    </citation>
    <scope>NUCLEOTIDE SEQUENCE [LARGE SCALE GENOMIC DNA]</scope>
    <source>
        <strain evidence="3">DSM 20524</strain>
    </source>
</reference>
<keyword evidence="3" id="KW-1185">Reference proteome</keyword>